<evidence type="ECO:0000256" key="1">
    <source>
        <dbReference type="ARBA" id="ARBA00006484"/>
    </source>
</evidence>
<evidence type="ECO:0000256" key="2">
    <source>
        <dbReference type="ARBA" id="ARBA00023002"/>
    </source>
</evidence>
<proteinExistence type="inferred from homology"/>
<evidence type="ECO:0000313" key="6">
    <source>
        <dbReference type="Proteomes" id="UP000366945"/>
    </source>
</evidence>
<dbReference type="PANTHER" id="PTHR43669">
    <property type="entry name" value="5-KETO-D-GLUCONATE 5-REDUCTASE"/>
    <property type="match status" value="1"/>
</dbReference>
<dbReference type="InterPro" id="IPR002347">
    <property type="entry name" value="SDR_fam"/>
</dbReference>
<protein>
    <submittedName>
        <fullName evidence="5">3-ketoacyl-ACP reductase</fullName>
    </submittedName>
</protein>
<evidence type="ECO:0000256" key="3">
    <source>
        <dbReference type="RuleBase" id="RU000363"/>
    </source>
</evidence>
<dbReference type="EMBL" id="CABPSK010000001">
    <property type="protein sequence ID" value="VVD74229.1"/>
    <property type="molecule type" value="Genomic_DNA"/>
</dbReference>
<dbReference type="PANTHER" id="PTHR43669:SF8">
    <property type="entry name" value="SHORT-CHAIN TYPE DEHYDROGENASE_REDUCTASE-RELATED"/>
    <property type="match status" value="1"/>
</dbReference>
<sequence length="289" mass="29866">MQGTQDLQGKAIVVTGAGGGIGEAYAKHIAAAGGRVIVNDIDVAMADRVASAIRSTGAQAEAVAADISDWHEAGRLIDACEQTFGRIDGLVNNAGVFHMALPEEQEEAALRRLVEVNVLGTAFCGTHAIRRMLAHGSGAIVNVTSGAQTGITRLSAYGASKGAVASLTYGWAVDLADKGIRVNAISPMGKSGMSARVQAYFATRDEPAWPELAIPAENNAPVVVYLLSDAAAQVNGQVVRIDGAQLSLMSHPAVMAPVHECEAWSVEGVRAAFDTSLAKQQAPLGVVVA</sequence>
<dbReference type="InterPro" id="IPR036291">
    <property type="entry name" value="NAD(P)-bd_dom_sf"/>
</dbReference>
<name>A0A5E4SJQ2_9BURK</name>
<reference evidence="5 6" key="1">
    <citation type="submission" date="2019-08" db="EMBL/GenBank/DDBJ databases">
        <authorList>
            <person name="Peeters C."/>
        </authorList>
    </citation>
    <scope>NUCLEOTIDE SEQUENCE [LARGE SCALE GENOMIC DNA]</scope>
    <source>
        <strain evidence="5 6">LMG 31114</strain>
    </source>
</reference>
<dbReference type="AlphaFoldDB" id="A0A5E4SJQ2"/>
<comment type="similarity">
    <text evidence="1 3">Belongs to the short-chain dehydrogenases/reductases (SDR) family.</text>
</comment>
<dbReference type="PRINTS" id="PR00081">
    <property type="entry name" value="GDHRDH"/>
</dbReference>
<feature type="domain" description="Ketoreductase" evidence="4">
    <location>
        <begin position="10"/>
        <end position="188"/>
    </location>
</feature>
<dbReference type="GeneID" id="300402833"/>
<dbReference type="Pfam" id="PF00106">
    <property type="entry name" value="adh_short"/>
    <property type="match status" value="1"/>
</dbReference>
<dbReference type="RefSeq" id="WP_150678144.1">
    <property type="nucleotide sequence ID" value="NZ_CABPSK010000001.1"/>
</dbReference>
<dbReference type="SUPFAM" id="SSF51735">
    <property type="entry name" value="NAD(P)-binding Rossmann-fold domains"/>
    <property type="match status" value="1"/>
</dbReference>
<dbReference type="InterPro" id="IPR057326">
    <property type="entry name" value="KR_dom"/>
</dbReference>
<dbReference type="SMART" id="SM00822">
    <property type="entry name" value="PKS_KR"/>
    <property type="match status" value="1"/>
</dbReference>
<dbReference type="Proteomes" id="UP000366945">
    <property type="component" value="Unassembled WGS sequence"/>
</dbReference>
<dbReference type="Gene3D" id="3.40.50.720">
    <property type="entry name" value="NAD(P)-binding Rossmann-like Domain"/>
    <property type="match status" value="1"/>
</dbReference>
<dbReference type="PRINTS" id="PR00080">
    <property type="entry name" value="SDRFAMILY"/>
</dbReference>
<organism evidence="5 6">
    <name type="scientific">Pandoraea pneumonica</name>
    <dbReference type="NCBI Taxonomy" id="2508299"/>
    <lineage>
        <taxon>Bacteria</taxon>
        <taxon>Pseudomonadati</taxon>
        <taxon>Pseudomonadota</taxon>
        <taxon>Betaproteobacteria</taxon>
        <taxon>Burkholderiales</taxon>
        <taxon>Burkholderiaceae</taxon>
        <taxon>Pandoraea</taxon>
    </lineage>
</organism>
<dbReference type="OrthoDB" id="9789083at2"/>
<accession>A0A5E4SJQ2</accession>
<gene>
    <name evidence="5" type="ORF">PPN31114_00774</name>
</gene>
<dbReference type="GO" id="GO:0016491">
    <property type="term" value="F:oxidoreductase activity"/>
    <property type="evidence" value="ECO:0007669"/>
    <property type="project" value="UniProtKB-KW"/>
</dbReference>
<keyword evidence="6" id="KW-1185">Reference proteome</keyword>
<evidence type="ECO:0000259" key="4">
    <source>
        <dbReference type="SMART" id="SM00822"/>
    </source>
</evidence>
<evidence type="ECO:0000313" key="5">
    <source>
        <dbReference type="EMBL" id="VVD74229.1"/>
    </source>
</evidence>
<dbReference type="FunFam" id="3.40.50.720:FF:000084">
    <property type="entry name" value="Short-chain dehydrogenase reductase"/>
    <property type="match status" value="1"/>
</dbReference>
<keyword evidence="2" id="KW-0560">Oxidoreductase</keyword>
<dbReference type="CDD" id="cd05233">
    <property type="entry name" value="SDR_c"/>
    <property type="match status" value="1"/>
</dbReference>